<dbReference type="InterPro" id="IPR024130">
    <property type="entry name" value="DAP1/DAPL1"/>
</dbReference>
<keyword evidence="3" id="KW-1185">Reference proteome</keyword>
<dbReference type="Ensembl" id="ENSGMOT00000011377.2">
    <property type="protein sequence ID" value="ENSGMOP00000011076.2"/>
    <property type="gene ID" value="ENSGMOG00000010353.2"/>
</dbReference>
<dbReference type="AlphaFoldDB" id="A0A8C5F6W8"/>
<protein>
    <submittedName>
        <fullName evidence="2">Uncharacterized protein</fullName>
    </submittedName>
</protein>
<reference evidence="2" key="1">
    <citation type="submission" date="2025-08" db="UniProtKB">
        <authorList>
            <consortium name="Ensembl"/>
        </authorList>
    </citation>
    <scope>IDENTIFICATION</scope>
</reference>
<name>A0A8C5F6W8_GADMO</name>
<dbReference type="OMA" id="PNRMQQV"/>
<dbReference type="Proteomes" id="UP000694546">
    <property type="component" value="Chromosome 20"/>
</dbReference>
<dbReference type="GeneTree" id="ENSGT00940000177866"/>
<feature type="region of interest" description="Disordered" evidence="1">
    <location>
        <begin position="1"/>
        <end position="29"/>
    </location>
</feature>
<accession>A0A8C5F6W8</accession>
<evidence type="ECO:0000313" key="2">
    <source>
        <dbReference type="Ensembl" id="ENSGMOP00000011076.2"/>
    </source>
</evidence>
<evidence type="ECO:0000256" key="1">
    <source>
        <dbReference type="SAM" id="MobiDB-lite"/>
    </source>
</evidence>
<evidence type="ECO:0000313" key="3">
    <source>
        <dbReference type="Proteomes" id="UP000694546"/>
    </source>
</evidence>
<sequence>MVLQSKSGVKDASRLKAGHPPAVMAGGKRVAKKAFEDGHGISERETKRTDKPRYLCFVCSFFSSCSQKVSLALYSRTHQVSILLAGTLGKMGHEFPETQVSVRHAKVRPAAEKTHALRSFGIQQPRKCCSSNSRGFF</sequence>
<reference evidence="2" key="2">
    <citation type="submission" date="2025-09" db="UniProtKB">
        <authorList>
            <consortium name="Ensembl"/>
        </authorList>
    </citation>
    <scope>IDENTIFICATION</scope>
</reference>
<dbReference type="Pfam" id="PF15228">
    <property type="entry name" value="DAP"/>
    <property type="match status" value="1"/>
</dbReference>
<organism evidence="2 3">
    <name type="scientific">Gadus morhua</name>
    <name type="common">Atlantic cod</name>
    <dbReference type="NCBI Taxonomy" id="8049"/>
    <lineage>
        <taxon>Eukaryota</taxon>
        <taxon>Metazoa</taxon>
        <taxon>Chordata</taxon>
        <taxon>Craniata</taxon>
        <taxon>Vertebrata</taxon>
        <taxon>Euteleostomi</taxon>
        <taxon>Actinopterygii</taxon>
        <taxon>Neopterygii</taxon>
        <taxon>Teleostei</taxon>
        <taxon>Neoteleostei</taxon>
        <taxon>Acanthomorphata</taxon>
        <taxon>Zeiogadaria</taxon>
        <taxon>Gadariae</taxon>
        <taxon>Gadiformes</taxon>
        <taxon>Gadoidei</taxon>
        <taxon>Gadidae</taxon>
        <taxon>Gadus</taxon>
    </lineage>
</organism>
<proteinExistence type="predicted"/>